<gene>
    <name evidence="2" type="ORF">EV186_1011533</name>
</gene>
<dbReference type="Proteomes" id="UP000295444">
    <property type="component" value="Unassembled WGS sequence"/>
</dbReference>
<dbReference type="InterPro" id="IPR019662">
    <property type="entry name" value="DUF2516"/>
</dbReference>
<name>A0A4R6SN63_LABRH</name>
<keyword evidence="1" id="KW-0472">Membrane</keyword>
<feature type="transmembrane region" description="Helical" evidence="1">
    <location>
        <begin position="6"/>
        <end position="29"/>
    </location>
</feature>
<dbReference type="AlphaFoldDB" id="A0A4R6SN63"/>
<comment type="caution">
    <text evidence="2">The sequence shown here is derived from an EMBL/GenBank/DDBJ whole genome shotgun (WGS) entry which is preliminary data.</text>
</comment>
<sequence>MPYAAYLISLIIDWAAVPVGIFAVVHALLQKAEAYTAADRMTKQAWVGITIGGTLAVWLFSFYKPTSMLWIAGLVAVLVYIVDVRPRLNEVQRGKRW</sequence>
<keyword evidence="1" id="KW-0812">Transmembrane</keyword>
<dbReference type="EMBL" id="SNXZ01000001">
    <property type="protein sequence ID" value="TDQ05559.1"/>
    <property type="molecule type" value="Genomic_DNA"/>
</dbReference>
<dbReference type="RefSeq" id="WP_133848280.1">
    <property type="nucleotide sequence ID" value="NZ_SNXZ01000001.1"/>
</dbReference>
<dbReference type="OrthoDB" id="5191769at2"/>
<reference evidence="2 3" key="1">
    <citation type="submission" date="2019-03" db="EMBL/GenBank/DDBJ databases">
        <title>Genomic Encyclopedia of Type Strains, Phase IV (KMG-IV): sequencing the most valuable type-strain genomes for metagenomic binning, comparative biology and taxonomic classification.</title>
        <authorList>
            <person name="Goeker M."/>
        </authorList>
    </citation>
    <scope>NUCLEOTIDE SEQUENCE [LARGE SCALE GENOMIC DNA]</scope>
    <source>
        <strain evidence="2 3">DSM 45361</strain>
    </source>
</reference>
<keyword evidence="1" id="KW-1133">Transmembrane helix</keyword>
<feature type="transmembrane region" description="Helical" evidence="1">
    <location>
        <begin position="45"/>
        <end position="63"/>
    </location>
</feature>
<protein>
    <submittedName>
        <fullName evidence="2">Uncharacterized protein DUF2516</fullName>
    </submittedName>
</protein>
<organism evidence="2 3">
    <name type="scientific">Labedaea rhizosphaerae</name>
    <dbReference type="NCBI Taxonomy" id="598644"/>
    <lineage>
        <taxon>Bacteria</taxon>
        <taxon>Bacillati</taxon>
        <taxon>Actinomycetota</taxon>
        <taxon>Actinomycetes</taxon>
        <taxon>Pseudonocardiales</taxon>
        <taxon>Pseudonocardiaceae</taxon>
        <taxon>Labedaea</taxon>
    </lineage>
</organism>
<evidence type="ECO:0000313" key="2">
    <source>
        <dbReference type="EMBL" id="TDQ05559.1"/>
    </source>
</evidence>
<evidence type="ECO:0000256" key="1">
    <source>
        <dbReference type="SAM" id="Phobius"/>
    </source>
</evidence>
<dbReference type="Pfam" id="PF10724">
    <property type="entry name" value="DUF2516"/>
    <property type="match status" value="1"/>
</dbReference>
<proteinExistence type="predicted"/>
<keyword evidence="3" id="KW-1185">Reference proteome</keyword>
<evidence type="ECO:0000313" key="3">
    <source>
        <dbReference type="Proteomes" id="UP000295444"/>
    </source>
</evidence>
<accession>A0A4R6SN63</accession>
<feature type="transmembrane region" description="Helical" evidence="1">
    <location>
        <begin position="69"/>
        <end position="88"/>
    </location>
</feature>